<proteinExistence type="predicted"/>
<dbReference type="OrthoDB" id="336733at2"/>
<evidence type="ECO:0000313" key="3">
    <source>
        <dbReference type="Proteomes" id="UP000245206"/>
    </source>
</evidence>
<keyword evidence="1" id="KW-0732">Signal</keyword>
<evidence type="ECO:0008006" key="4">
    <source>
        <dbReference type="Google" id="ProtNLM"/>
    </source>
</evidence>
<gene>
    <name evidence="2" type="ORF">LPTSP2_29900</name>
</gene>
<protein>
    <recommendedName>
        <fullName evidence="4">Lipoprotein</fullName>
    </recommendedName>
</protein>
<dbReference type="AlphaFoldDB" id="A0A2P2DGB5"/>
<evidence type="ECO:0000313" key="2">
    <source>
        <dbReference type="EMBL" id="GBF43687.1"/>
    </source>
</evidence>
<keyword evidence="3" id="KW-1185">Reference proteome</keyword>
<dbReference type="EMBL" id="BFAZ01000009">
    <property type="protein sequence ID" value="GBF43687.1"/>
    <property type="molecule type" value="Genomic_DNA"/>
</dbReference>
<dbReference type="Proteomes" id="UP000245206">
    <property type="component" value="Unassembled WGS sequence"/>
</dbReference>
<feature type="chain" id="PRO_5015111068" description="Lipoprotein" evidence="1">
    <location>
        <begin position="20"/>
        <end position="291"/>
    </location>
</feature>
<organism evidence="2 3">
    <name type="scientific">Leptospira ellinghausenii</name>
    <dbReference type="NCBI Taxonomy" id="1917822"/>
    <lineage>
        <taxon>Bacteria</taxon>
        <taxon>Pseudomonadati</taxon>
        <taxon>Spirochaetota</taxon>
        <taxon>Spirochaetia</taxon>
        <taxon>Leptospirales</taxon>
        <taxon>Leptospiraceae</taxon>
        <taxon>Leptospira</taxon>
    </lineage>
</organism>
<dbReference type="RefSeq" id="WP_108960574.1">
    <property type="nucleotide sequence ID" value="NZ_BFAZ01000009.1"/>
</dbReference>
<accession>A0A2P2DGB5</accession>
<feature type="signal peptide" evidence="1">
    <location>
        <begin position="1"/>
        <end position="19"/>
    </location>
</feature>
<comment type="caution">
    <text evidence="2">The sequence shown here is derived from an EMBL/GenBank/DDBJ whole genome shotgun (WGS) entry which is preliminary data.</text>
</comment>
<sequence>MNWHVSISFSVILSLFSLANLSADKNPKVQSLQSLNDEIIQWKQGKISKIFQQKIRNRSVYHTNEENCQLELASKISSVTYYRLSCQGSEEPIFIEFLSQNRNNLPKDEFRLKSVQRIGKKQYLEIQTGLKYVGSNAYESAKTNFDDTDLDYPQKKVNQIRNEKSANITTYKPIQNPNLFYFQSIAENPKRRKEVPSNLEIFFDSSCPLEFVEKDQSFYWDQTVSYVFRITCVKDSVYRLIRAPSAPSGELMVSNTIWKDPKPGERVLGKALLKKISETQIIWEKVILYYE</sequence>
<evidence type="ECO:0000256" key="1">
    <source>
        <dbReference type="SAM" id="SignalP"/>
    </source>
</evidence>
<name>A0A2P2DGB5_9LEPT</name>
<dbReference type="NCBIfam" id="NF047693">
    <property type="entry name" value="LIC11113_fam"/>
    <property type="match status" value="1"/>
</dbReference>
<reference evidence="3" key="1">
    <citation type="journal article" date="2019" name="Microbiol. Immunol.">
        <title>Molecular and phenotypic characterization of Leptospira johnsonii sp. nov., Leptospira ellinghausenii sp. nov. and Leptospira ryugenii sp. nov. isolated from soil and water in Japan.</title>
        <authorList>
            <person name="Masuzawa T."/>
            <person name="Saito M."/>
            <person name="Nakao R."/>
            <person name="Nikaido Y."/>
            <person name="Matsumoto M."/>
            <person name="Ogawa M."/>
            <person name="Yokoyama M."/>
            <person name="Hidaka Y."/>
            <person name="Tomita J."/>
            <person name="Sakakibara K."/>
            <person name="Suzuki K."/>
            <person name="Yasuda S."/>
            <person name="Sato H."/>
            <person name="Yamaguchi M."/>
            <person name="Yoshida S.I."/>
            <person name="Koizumi N."/>
            <person name="Kawamura Y."/>
        </authorList>
    </citation>
    <scope>NUCLEOTIDE SEQUENCE [LARGE SCALE GENOMIC DNA]</scope>
    <source>
        <strain evidence="3">E18</strain>
    </source>
</reference>